<sequence length="268" mass="28228">MTAVAPKHPRFSAVRGFFEGAGLLFRGFATWGTSPKRMLLGLIPGAITFAIYIAIVIAFVATIGPITDWLTPFASGWDDSLRTLLRIAVGLALAVAASLVLVYSFTVVTLAVGQPFFERISRDVDDALGTVPEAPQPGFWRGLWRGMAEALGVLALTLLIGLGLFLLSLVPVVGSPLAAVTGAFTGGWFLALELSAVPLQRRGLRFGQRRRMLGTRRSVTLGFGVVTFLLFLVPLGAIVTMPAAVAGGTLLARSALGEAVRPAATPTP</sequence>
<feature type="transmembrane region" description="Helical" evidence="10">
    <location>
        <begin position="84"/>
        <end position="112"/>
    </location>
</feature>
<dbReference type="PANTHER" id="PTHR37468:SF1">
    <property type="entry name" value="SULFATE TRANSPORTER CYSZ"/>
    <property type="match status" value="1"/>
</dbReference>
<feature type="transmembrane region" description="Helical" evidence="10">
    <location>
        <begin position="150"/>
        <end position="170"/>
    </location>
</feature>
<keyword evidence="3" id="KW-1003">Cell membrane</keyword>
<dbReference type="Proteomes" id="UP000317998">
    <property type="component" value="Unassembled WGS sequence"/>
</dbReference>
<organism evidence="11 12">
    <name type="scientific">Homoserinimonas aerilata</name>
    <dbReference type="NCBI Taxonomy" id="1162970"/>
    <lineage>
        <taxon>Bacteria</taxon>
        <taxon>Bacillati</taxon>
        <taxon>Actinomycetota</taxon>
        <taxon>Actinomycetes</taxon>
        <taxon>Micrococcales</taxon>
        <taxon>Microbacteriaceae</taxon>
        <taxon>Homoserinimonas</taxon>
    </lineage>
</organism>
<dbReference type="InterPro" id="IPR050480">
    <property type="entry name" value="CysZ-like"/>
</dbReference>
<evidence type="ECO:0000313" key="12">
    <source>
        <dbReference type="Proteomes" id="UP000317998"/>
    </source>
</evidence>
<accession>A0A542YJQ0</accession>
<dbReference type="AlphaFoldDB" id="A0A542YJQ0"/>
<evidence type="ECO:0000256" key="9">
    <source>
        <dbReference type="ARBA" id="ARBA00023136"/>
    </source>
</evidence>
<dbReference type="PANTHER" id="PTHR37468">
    <property type="entry name" value="SULFATE TRANSPORTER CYSZ"/>
    <property type="match status" value="1"/>
</dbReference>
<keyword evidence="7 10" id="KW-1133">Transmembrane helix</keyword>
<feature type="transmembrane region" description="Helical" evidence="10">
    <location>
        <begin position="176"/>
        <end position="199"/>
    </location>
</feature>
<reference evidence="11 12" key="1">
    <citation type="submission" date="2019-06" db="EMBL/GenBank/DDBJ databases">
        <title>Sequencing the genomes of 1000 actinobacteria strains.</title>
        <authorList>
            <person name="Klenk H.-P."/>
        </authorList>
    </citation>
    <scope>NUCLEOTIDE SEQUENCE [LARGE SCALE GENOMIC DNA]</scope>
    <source>
        <strain evidence="11 12">DSM 26477</strain>
    </source>
</reference>
<keyword evidence="6 10" id="KW-0812">Transmembrane</keyword>
<feature type="transmembrane region" description="Helical" evidence="10">
    <location>
        <begin position="219"/>
        <end position="245"/>
    </location>
</feature>
<keyword evidence="9 10" id="KW-0472">Membrane</keyword>
<evidence type="ECO:0000313" key="11">
    <source>
        <dbReference type="EMBL" id="TQL48184.1"/>
    </source>
</evidence>
<evidence type="ECO:0000256" key="3">
    <source>
        <dbReference type="ARBA" id="ARBA00022475"/>
    </source>
</evidence>
<keyword evidence="8" id="KW-0764">Sulfate transport</keyword>
<keyword evidence="2" id="KW-0813">Transport</keyword>
<feature type="transmembrane region" description="Helical" evidence="10">
    <location>
        <begin position="39"/>
        <end position="64"/>
    </location>
</feature>
<proteinExistence type="predicted"/>
<comment type="subcellular location">
    <subcellularLocation>
        <location evidence="1">Membrane</location>
        <topology evidence="1">Multi-pass membrane protein</topology>
    </subcellularLocation>
</comment>
<evidence type="ECO:0000256" key="10">
    <source>
        <dbReference type="SAM" id="Phobius"/>
    </source>
</evidence>
<keyword evidence="4" id="KW-0997">Cell inner membrane</keyword>
<evidence type="ECO:0000256" key="6">
    <source>
        <dbReference type="ARBA" id="ARBA00022692"/>
    </source>
</evidence>
<dbReference type="GO" id="GO:0000103">
    <property type="term" value="P:sulfate assimilation"/>
    <property type="evidence" value="ECO:0007669"/>
    <property type="project" value="TreeGrafter"/>
</dbReference>
<dbReference type="GO" id="GO:0005886">
    <property type="term" value="C:plasma membrane"/>
    <property type="evidence" value="ECO:0007669"/>
    <property type="project" value="TreeGrafter"/>
</dbReference>
<gene>
    <name evidence="11" type="ORF">FB562_1268</name>
</gene>
<name>A0A542YJQ0_9MICO</name>
<evidence type="ECO:0000256" key="1">
    <source>
        <dbReference type="ARBA" id="ARBA00004141"/>
    </source>
</evidence>
<evidence type="ECO:0000256" key="8">
    <source>
        <dbReference type="ARBA" id="ARBA00023032"/>
    </source>
</evidence>
<dbReference type="GO" id="GO:0019344">
    <property type="term" value="P:cysteine biosynthetic process"/>
    <property type="evidence" value="ECO:0007669"/>
    <property type="project" value="TreeGrafter"/>
</dbReference>
<evidence type="ECO:0000256" key="5">
    <source>
        <dbReference type="ARBA" id="ARBA00022605"/>
    </source>
</evidence>
<evidence type="ECO:0000256" key="2">
    <source>
        <dbReference type="ARBA" id="ARBA00022448"/>
    </source>
</evidence>
<dbReference type="InterPro" id="IPR059112">
    <property type="entry name" value="CysZ/EI24"/>
</dbReference>
<protein>
    <submittedName>
        <fullName evidence="11">CysZ protein</fullName>
    </submittedName>
</protein>
<evidence type="ECO:0000256" key="7">
    <source>
        <dbReference type="ARBA" id="ARBA00022989"/>
    </source>
</evidence>
<evidence type="ECO:0000256" key="4">
    <source>
        <dbReference type="ARBA" id="ARBA00022519"/>
    </source>
</evidence>
<dbReference type="GO" id="GO:0009675">
    <property type="term" value="F:high-affinity sulfate:proton symporter activity"/>
    <property type="evidence" value="ECO:0007669"/>
    <property type="project" value="TreeGrafter"/>
</dbReference>
<dbReference type="EMBL" id="VFOM01000001">
    <property type="protein sequence ID" value="TQL48184.1"/>
    <property type="molecule type" value="Genomic_DNA"/>
</dbReference>
<dbReference type="Pfam" id="PF07264">
    <property type="entry name" value="EI24"/>
    <property type="match status" value="1"/>
</dbReference>
<keyword evidence="5" id="KW-0028">Amino-acid biosynthesis</keyword>
<dbReference type="RefSeq" id="WP_221625360.1">
    <property type="nucleotide sequence ID" value="NZ_VFOM01000001.1"/>
</dbReference>
<keyword evidence="12" id="KW-1185">Reference proteome</keyword>
<comment type="caution">
    <text evidence="11">The sequence shown here is derived from an EMBL/GenBank/DDBJ whole genome shotgun (WGS) entry which is preliminary data.</text>
</comment>